<reference evidence="2" key="1">
    <citation type="submission" date="2015-01" db="EMBL/GenBank/DDBJ databases">
        <authorList>
            <person name="Aksoy S."/>
            <person name="Warren W."/>
            <person name="Wilson R.K."/>
        </authorList>
    </citation>
    <scope>NUCLEOTIDE SEQUENCE [LARGE SCALE GENOMIC DNA]</scope>
    <source>
        <strain evidence="2">IAEA</strain>
    </source>
</reference>
<dbReference type="EMBL" id="JXJN01014373">
    <property type="status" value="NOT_ANNOTATED_CDS"/>
    <property type="molecule type" value="Genomic_DNA"/>
</dbReference>
<name>A0A1B0BHI3_9MUSC</name>
<evidence type="ECO:0000313" key="2">
    <source>
        <dbReference type="Proteomes" id="UP000092460"/>
    </source>
</evidence>
<sequence length="96" mass="10702">MNHSKSSITAKANPPRRFLGIRTAASYPGAAHPKKRGEELLDKVDAMTELAASWIWREGMATKSFLRAPKAAMPNSIRFSSLKMFMEITSKYINTS</sequence>
<proteinExistence type="predicted"/>
<organism evidence="1 2">
    <name type="scientific">Glossina palpalis gambiensis</name>
    <dbReference type="NCBI Taxonomy" id="67801"/>
    <lineage>
        <taxon>Eukaryota</taxon>
        <taxon>Metazoa</taxon>
        <taxon>Ecdysozoa</taxon>
        <taxon>Arthropoda</taxon>
        <taxon>Hexapoda</taxon>
        <taxon>Insecta</taxon>
        <taxon>Pterygota</taxon>
        <taxon>Neoptera</taxon>
        <taxon>Endopterygota</taxon>
        <taxon>Diptera</taxon>
        <taxon>Brachycera</taxon>
        <taxon>Muscomorpha</taxon>
        <taxon>Hippoboscoidea</taxon>
        <taxon>Glossinidae</taxon>
        <taxon>Glossina</taxon>
    </lineage>
</organism>
<keyword evidence="2" id="KW-1185">Reference proteome</keyword>
<evidence type="ECO:0000313" key="1">
    <source>
        <dbReference type="EnsemblMetazoa" id="GPPI030263-PA"/>
    </source>
</evidence>
<dbReference type="VEuPathDB" id="VectorBase:GPPI030263"/>
<dbReference type="Proteomes" id="UP000092460">
    <property type="component" value="Unassembled WGS sequence"/>
</dbReference>
<dbReference type="EnsemblMetazoa" id="GPPI030263-RA">
    <property type="protein sequence ID" value="GPPI030263-PA"/>
    <property type="gene ID" value="GPPI030263"/>
</dbReference>
<protein>
    <submittedName>
        <fullName evidence="1">Uncharacterized protein</fullName>
    </submittedName>
</protein>
<dbReference type="EMBL" id="JXJN01014375">
    <property type="status" value="NOT_ANNOTATED_CDS"/>
    <property type="molecule type" value="Genomic_DNA"/>
</dbReference>
<accession>A0A1B0BHI3</accession>
<dbReference type="AlphaFoldDB" id="A0A1B0BHI3"/>
<reference evidence="1" key="2">
    <citation type="submission" date="2020-05" db="UniProtKB">
        <authorList>
            <consortium name="EnsemblMetazoa"/>
        </authorList>
    </citation>
    <scope>IDENTIFICATION</scope>
    <source>
        <strain evidence="1">IAEA</strain>
    </source>
</reference>
<dbReference type="EMBL" id="JXJN01014374">
    <property type="status" value="NOT_ANNOTATED_CDS"/>
    <property type="molecule type" value="Genomic_DNA"/>
</dbReference>